<dbReference type="GO" id="GO:0006629">
    <property type="term" value="P:lipid metabolic process"/>
    <property type="evidence" value="ECO:0007669"/>
    <property type="project" value="InterPro"/>
</dbReference>
<keyword evidence="4" id="KW-1185">Reference proteome</keyword>
<keyword evidence="1" id="KW-1133">Transmembrane helix</keyword>
<keyword evidence="1" id="KW-0472">Membrane</keyword>
<organism evidence="3 4">
    <name type="scientific">Geosmithia morbida</name>
    <dbReference type="NCBI Taxonomy" id="1094350"/>
    <lineage>
        <taxon>Eukaryota</taxon>
        <taxon>Fungi</taxon>
        <taxon>Dikarya</taxon>
        <taxon>Ascomycota</taxon>
        <taxon>Pezizomycotina</taxon>
        <taxon>Sordariomycetes</taxon>
        <taxon>Hypocreomycetidae</taxon>
        <taxon>Hypocreales</taxon>
        <taxon>Bionectriaceae</taxon>
        <taxon>Geosmithia</taxon>
    </lineage>
</organism>
<gene>
    <name evidence="3" type="ORF">GMORB2_5405</name>
</gene>
<dbReference type="CDD" id="cd03507">
    <property type="entry name" value="Delta12-FADS-like"/>
    <property type="match status" value="1"/>
</dbReference>
<dbReference type="Proteomes" id="UP000749293">
    <property type="component" value="Unassembled WGS sequence"/>
</dbReference>
<dbReference type="Pfam" id="PF00487">
    <property type="entry name" value="FA_desaturase"/>
    <property type="match status" value="1"/>
</dbReference>
<dbReference type="InterPro" id="IPR005804">
    <property type="entry name" value="FA_desaturase_dom"/>
</dbReference>
<accession>A0A9P4Z165</accession>
<evidence type="ECO:0000259" key="2">
    <source>
        <dbReference type="Pfam" id="PF00487"/>
    </source>
</evidence>
<name>A0A9P4Z165_9HYPO</name>
<evidence type="ECO:0000313" key="3">
    <source>
        <dbReference type="EMBL" id="KAF4124739.1"/>
    </source>
</evidence>
<dbReference type="PANTHER" id="PTHR32100">
    <property type="entry name" value="OMEGA-6 FATTY ACID DESATURASE, CHLOROPLASTIC"/>
    <property type="match status" value="1"/>
</dbReference>
<evidence type="ECO:0000313" key="4">
    <source>
        <dbReference type="Proteomes" id="UP000749293"/>
    </source>
</evidence>
<comment type="caution">
    <text evidence="3">The sequence shown here is derived from an EMBL/GenBank/DDBJ whole genome shotgun (WGS) entry which is preliminary data.</text>
</comment>
<keyword evidence="1" id="KW-0812">Transmembrane</keyword>
<dbReference type="GeneID" id="55971633"/>
<dbReference type="InterPro" id="IPR012171">
    <property type="entry name" value="Fatty_acid_desaturase"/>
</dbReference>
<dbReference type="GO" id="GO:0016491">
    <property type="term" value="F:oxidoreductase activity"/>
    <property type="evidence" value="ECO:0007669"/>
    <property type="project" value="InterPro"/>
</dbReference>
<dbReference type="OrthoDB" id="1461976at2759"/>
<evidence type="ECO:0000256" key="1">
    <source>
        <dbReference type="SAM" id="Phobius"/>
    </source>
</evidence>
<proteinExistence type="predicted"/>
<dbReference type="EMBL" id="JAANYQ010000004">
    <property type="protein sequence ID" value="KAF4124739.1"/>
    <property type="molecule type" value="Genomic_DNA"/>
</dbReference>
<dbReference type="RefSeq" id="XP_035323391.1">
    <property type="nucleotide sequence ID" value="XM_035467379.1"/>
</dbReference>
<feature type="transmembrane region" description="Helical" evidence="1">
    <location>
        <begin position="109"/>
        <end position="128"/>
    </location>
</feature>
<sequence length="387" mass="44358">MAPKSSMVSGGKLPRADREFPDINTLKQAIPKHCFQPPALRSMWYLVRDVIMALSLGWAAVRFIPEIPSPAGRAAAWIIYGFVQGLVCTGIWILGHEGGHGAFSMYPKLNDAVGFFAHSVLLVPYFSWKFSHHRHHRYTGHMEKDMVFVPRTRTEYLKSKFRVEYLEDTPAYQAIKLLFHQTLGWGSYLFINSTAGPDSLQRPSKSLFDLSHFDPTSAVFRRSEGPYILLSDLGIAMTFGALYILSRYVGTSTTVLLYAQAYFWVHHWLVAITYLHHTHVEVPHYDRENWTYVKGALATVDREFGFVGRHLFHGIIEHHVIHHLFPRIPFYYAEEATDAIKPILGDLYYRDDRNFLGQLWSNFTSLKFVEPDMSASPGVLKWATKTD</sequence>
<feature type="domain" description="Fatty acid desaturase" evidence="2">
    <location>
        <begin position="76"/>
        <end position="348"/>
    </location>
</feature>
<feature type="transmembrane region" description="Helical" evidence="1">
    <location>
        <begin position="45"/>
        <end position="64"/>
    </location>
</feature>
<reference evidence="3" key="1">
    <citation type="submission" date="2020-03" db="EMBL/GenBank/DDBJ databases">
        <title>Site-based positive gene gene selection in Geosmithia morbida across the United States reveals a broad range of putative effectors and factors for local host and environmental adapation.</title>
        <authorList>
            <person name="Onufrak A."/>
            <person name="Murdoch R.W."/>
            <person name="Gazis R."/>
            <person name="Huff M."/>
            <person name="Staton M."/>
            <person name="Klingeman W."/>
            <person name="Hadziabdic D."/>
        </authorList>
    </citation>
    <scope>NUCLEOTIDE SEQUENCE</scope>
    <source>
        <strain evidence="3">1262</strain>
    </source>
</reference>
<dbReference type="AlphaFoldDB" id="A0A9P4Z165"/>
<feature type="transmembrane region" description="Helical" evidence="1">
    <location>
        <begin position="227"/>
        <end position="249"/>
    </location>
</feature>
<feature type="transmembrane region" description="Helical" evidence="1">
    <location>
        <begin position="76"/>
        <end position="94"/>
    </location>
</feature>
<protein>
    <submittedName>
        <fullName evidence="3">Fatty acid desaturase</fullName>
    </submittedName>
</protein>